<gene>
    <name evidence="1" type="ORF">V565_217560</name>
</gene>
<comment type="caution">
    <text evidence="1">The sequence shown here is derived from an EMBL/GenBank/DDBJ whole genome shotgun (WGS) entry which is preliminary data.</text>
</comment>
<name>A0A074RH68_9AGAM</name>
<dbReference type="HOGENOM" id="CLU_1107631_0_0_1"/>
<keyword evidence="2" id="KW-1185">Reference proteome</keyword>
<organism evidence="1 2">
    <name type="scientific">Rhizoctonia solani 123E</name>
    <dbReference type="NCBI Taxonomy" id="1423351"/>
    <lineage>
        <taxon>Eukaryota</taxon>
        <taxon>Fungi</taxon>
        <taxon>Dikarya</taxon>
        <taxon>Basidiomycota</taxon>
        <taxon>Agaricomycotina</taxon>
        <taxon>Agaricomycetes</taxon>
        <taxon>Cantharellales</taxon>
        <taxon>Ceratobasidiaceae</taxon>
        <taxon>Rhizoctonia</taxon>
    </lineage>
</organism>
<proteinExistence type="predicted"/>
<evidence type="ECO:0000313" key="2">
    <source>
        <dbReference type="Proteomes" id="UP000027456"/>
    </source>
</evidence>
<dbReference type="EMBL" id="AZST01001273">
    <property type="protein sequence ID" value="KEP46124.1"/>
    <property type="molecule type" value="Genomic_DNA"/>
</dbReference>
<sequence length="251" mass="28205">MAPPDSLVHSAEYEMGLPMTPVLLPCTSPVSQVFNLRLKCPSGRSPYKGEWAPGIDFSFTKLHNKIKHSRNTKRRQELQYDDSNTLCRIVWRSIPAPSDNLQQINIKGFAPVNLTVKIEPDLGDTLRPLLKSLCGSNHFPTTQVPKHEQDTEFAIKIKPNHDLESAPEPRVFDRKDSISPVVMISSVCDTGKTQNNHIPSEVHNLQHRSGLPGERQIVTKASHMIGNCFRIACLQGFPSEIDARCWVPLKR</sequence>
<dbReference type="AlphaFoldDB" id="A0A074RH68"/>
<reference evidence="1 2" key="1">
    <citation type="submission" date="2013-12" db="EMBL/GenBank/DDBJ databases">
        <authorList>
            <person name="Cubeta M."/>
            <person name="Pakala S."/>
            <person name="Fedorova N."/>
            <person name="Thomas E."/>
            <person name="Dean R."/>
            <person name="Jabaji S."/>
            <person name="Neate S."/>
            <person name="Toda T."/>
            <person name="Tavantzis S."/>
            <person name="Vilgalys R."/>
            <person name="Bharathan N."/>
            <person name="Pakala S."/>
            <person name="Losada L.S."/>
            <person name="Zafar N."/>
            <person name="Nierman W."/>
        </authorList>
    </citation>
    <scope>NUCLEOTIDE SEQUENCE [LARGE SCALE GENOMIC DNA]</scope>
    <source>
        <strain evidence="1 2">123E</strain>
    </source>
</reference>
<protein>
    <submittedName>
        <fullName evidence="1">Uncharacterized protein</fullName>
    </submittedName>
</protein>
<evidence type="ECO:0000313" key="1">
    <source>
        <dbReference type="EMBL" id="KEP46124.1"/>
    </source>
</evidence>
<accession>A0A074RH68</accession>
<dbReference type="Proteomes" id="UP000027456">
    <property type="component" value="Unassembled WGS sequence"/>
</dbReference>